<keyword evidence="2" id="KW-1133">Transmembrane helix</keyword>
<evidence type="ECO:0000313" key="3">
    <source>
        <dbReference type="EMBL" id="TJZ41935.1"/>
    </source>
</evidence>
<feature type="transmembrane region" description="Helical" evidence="2">
    <location>
        <begin position="236"/>
        <end position="255"/>
    </location>
</feature>
<dbReference type="RefSeq" id="WP_136744642.1">
    <property type="nucleotide sequence ID" value="NZ_SUMB01000018.1"/>
</dbReference>
<evidence type="ECO:0000256" key="2">
    <source>
        <dbReference type="SAM" id="Phobius"/>
    </source>
</evidence>
<name>A0A4U0MMF9_9ACTN</name>
<reference evidence="3 4" key="1">
    <citation type="submission" date="2019-04" db="EMBL/GenBank/DDBJ databases">
        <title>Streptomyces piniterrae sp. nov., a heliquinomycin-producing actinomycete isolated from rhizosphere soil of Pinus yunnanensis.</title>
        <authorList>
            <person name="Zhuang X."/>
            <person name="Zhao J."/>
        </authorList>
    </citation>
    <scope>NUCLEOTIDE SEQUENCE [LARGE SCALE GENOMIC DNA]</scope>
    <source>
        <strain evidence="4">jys28</strain>
    </source>
</reference>
<dbReference type="Proteomes" id="UP000308697">
    <property type="component" value="Unassembled WGS sequence"/>
</dbReference>
<keyword evidence="2" id="KW-0472">Membrane</keyword>
<evidence type="ECO:0000256" key="1">
    <source>
        <dbReference type="SAM" id="MobiDB-lite"/>
    </source>
</evidence>
<feature type="compositionally biased region" description="Basic and acidic residues" evidence="1">
    <location>
        <begin position="170"/>
        <end position="184"/>
    </location>
</feature>
<feature type="region of interest" description="Disordered" evidence="1">
    <location>
        <begin position="148"/>
        <end position="236"/>
    </location>
</feature>
<dbReference type="AlphaFoldDB" id="A0A4U0MMF9"/>
<keyword evidence="2" id="KW-0812">Transmembrane</keyword>
<gene>
    <name evidence="3" type="ORF">FCH28_36095</name>
</gene>
<organism evidence="3 4">
    <name type="scientific">Streptomyces piniterrae</name>
    <dbReference type="NCBI Taxonomy" id="2571125"/>
    <lineage>
        <taxon>Bacteria</taxon>
        <taxon>Bacillati</taxon>
        <taxon>Actinomycetota</taxon>
        <taxon>Actinomycetes</taxon>
        <taxon>Kitasatosporales</taxon>
        <taxon>Streptomycetaceae</taxon>
        <taxon>Streptomyces</taxon>
    </lineage>
</organism>
<feature type="compositionally biased region" description="Gly residues" evidence="1">
    <location>
        <begin position="216"/>
        <end position="233"/>
    </location>
</feature>
<protein>
    <submittedName>
        <fullName evidence="3">Uncharacterized protein</fullName>
    </submittedName>
</protein>
<proteinExistence type="predicted"/>
<accession>A0A4U0MMF9</accession>
<evidence type="ECO:0000313" key="4">
    <source>
        <dbReference type="Proteomes" id="UP000308697"/>
    </source>
</evidence>
<sequence length="265" mass="25960">MHIRHAMQKSRARHHAARHYASAVRHASVAGVLAVAGTLYGAVSGAAAADPGDPKQVVVQPDPVAPGGEFSLSDGGNCTGGTGEASFEGGGIPKLPLSMRNNEFGGTGTVPETTRPGTYTVTVTCGADGPEQHGEAPAVEGDTAYGDQLGAEQGAEPGAEPGAEQGAAQGEDKERDREQGDGGGRRKFTGTLTVSGSLSGSGAGESGGPDASEQGIPGGGSNTGLGGGSGSGLNTGITAVGSALLAGAVGWGVVLHRRRTRGGRG</sequence>
<dbReference type="EMBL" id="SUMB01000018">
    <property type="protein sequence ID" value="TJZ41935.1"/>
    <property type="molecule type" value="Genomic_DNA"/>
</dbReference>
<keyword evidence="4" id="KW-1185">Reference proteome</keyword>
<comment type="caution">
    <text evidence="3">The sequence shown here is derived from an EMBL/GenBank/DDBJ whole genome shotgun (WGS) entry which is preliminary data.</text>
</comment>
<feature type="compositionally biased region" description="Low complexity" evidence="1">
    <location>
        <begin position="150"/>
        <end position="169"/>
    </location>
</feature>